<keyword evidence="2" id="KW-0732">Signal</keyword>
<proteinExistence type="predicted"/>
<accession>A0A9P3G034</accession>
<comment type="caution">
    <text evidence="3">The sequence shown here is derived from an EMBL/GenBank/DDBJ whole genome shotgun (WGS) entry which is preliminary data.</text>
</comment>
<dbReference type="Proteomes" id="UP000703269">
    <property type="component" value="Unassembled WGS sequence"/>
</dbReference>
<name>A0A9P3G034_9APHY</name>
<keyword evidence="4" id="KW-1185">Reference proteome</keyword>
<dbReference type="EMBL" id="BPQB01000002">
    <property type="protein sequence ID" value="GJE85490.1"/>
    <property type="molecule type" value="Genomic_DNA"/>
</dbReference>
<gene>
    <name evidence="3" type="ORF">PsYK624_015690</name>
</gene>
<feature type="region of interest" description="Disordered" evidence="1">
    <location>
        <begin position="45"/>
        <end position="77"/>
    </location>
</feature>
<feature type="compositionally biased region" description="Basic and acidic residues" evidence="1">
    <location>
        <begin position="68"/>
        <end position="77"/>
    </location>
</feature>
<feature type="chain" id="PRO_5040452715" evidence="2">
    <location>
        <begin position="20"/>
        <end position="77"/>
    </location>
</feature>
<reference evidence="3 4" key="1">
    <citation type="submission" date="2021-08" db="EMBL/GenBank/DDBJ databases">
        <title>Draft Genome Sequence of Phanerochaete sordida strain YK-624.</title>
        <authorList>
            <person name="Mori T."/>
            <person name="Dohra H."/>
            <person name="Suzuki T."/>
            <person name="Kawagishi H."/>
            <person name="Hirai H."/>
        </authorList>
    </citation>
    <scope>NUCLEOTIDE SEQUENCE [LARGE SCALE GENOMIC DNA]</scope>
    <source>
        <strain evidence="3 4">YK-624</strain>
    </source>
</reference>
<evidence type="ECO:0000313" key="4">
    <source>
        <dbReference type="Proteomes" id="UP000703269"/>
    </source>
</evidence>
<evidence type="ECO:0000313" key="3">
    <source>
        <dbReference type="EMBL" id="GJE85490.1"/>
    </source>
</evidence>
<sequence>MQLLSLCAAALATALLANAAPVDVLTPSRRLPILAGNLPTLTGRSDPAPAIWGKPANASNTPSAAHVKISDVERVED</sequence>
<evidence type="ECO:0000256" key="1">
    <source>
        <dbReference type="SAM" id="MobiDB-lite"/>
    </source>
</evidence>
<protein>
    <submittedName>
        <fullName evidence="3">Uncharacterized protein</fullName>
    </submittedName>
</protein>
<dbReference type="AlphaFoldDB" id="A0A9P3G034"/>
<evidence type="ECO:0000256" key="2">
    <source>
        <dbReference type="SAM" id="SignalP"/>
    </source>
</evidence>
<organism evidence="3 4">
    <name type="scientific">Phanerochaete sordida</name>
    <dbReference type="NCBI Taxonomy" id="48140"/>
    <lineage>
        <taxon>Eukaryota</taxon>
        <taxon>Fungi</taxon>
        <taxon>Dikarya</taxon>
        <taxon>Basidiomycota</taxon>
        <taxon>Agaricomycotina</taxon>
        <taxon>Agaricomycetes</taxon>
        <taxon>Polyporales</taxon>
        <taxon>Phanerochaetaceae</taxon>
        <taxon>Phanerochaete</taxon>
    </lineage>
</organism>
<feature type="signal peptide" evidence="2">
    <location>
        <begin position="1"/>
        <end position="19"/>
    </location>
</feature>